<dbReference type="OrthoDB" id="3357002at2759"/>
<comment type="caution">
    <text evidence="3">The sequence shown here is derived from an EMBL/GenBank/DDBJ whole genome shotgun (WGS) entry which is preliminary data.</text>
</comment>
<reference evidence="3" key="1">
    <citation type="submission" date="2020-04" db="EMBL/GenBank/DDBJ databases">
        <title>Draft genome resource of the tomato pathogen Pseudocercospora fuligena.</title>
        <authorList>
            <person name="Zaccaron A."/>
        </authorList>
    </citation>
    <scope>NUCLEOTIDE SEQUENCE</scope>
    <source>
        <strain evidence="3">PF001</strain>
    </source>
</reference>
<gene>
    <name evidence="3" type="ORF">HII31_05914</name>
</gene>
<feature type="transmembrane region" description="Helical" evidence="2">
    <location>
        <begin position="261"/>
        <end position="281"/>
    </location>
</feature>
<protein>
    <submittedName>
        <fullName evidence="3">Uncharacterized protein</fullName>
    </submittedName>
</protein>
<dbReference type="Pfam" id="PF11309">
    <property type="entry name" value="DUF3112"/>
    <property type="match status" value="1"/>
</dbReference>
<dbReference type="Proteomes" id="UP000660729">
    <property type="component" value="Unassembled WGS sequence"/>
</dbReference>
<evidence type="ECO:0000256" key="2">
    <source>
        <dbReference type="SAM" id="Phobius"/>
    </source>
</evidence>
<feature type="transmembrane region" description="Helical" evidence="2">
    <location>
        <begin position="91"/>
        <end position="109"/>
    </location>
</feature>
<dbReference type="InterPro" id="IPR021460">
    <property type="entry name" value="DUF3112"/>
</dbReference>
<feature type="region of interest" description="Disordered" evidence="1">
    <location>
        <begin position="293"/>
        <end position="348"/>
    </location>
</feature>
<feature type="region of interest" description="Disordered" evidence="1">
    <location>
        <begin position="508"/>
        <end position="539"/>
    </location>
</feature>
<proteinExistence type="predicted"/>
<keyword evidence="2" id="KW-0472">Membrane</keyword>
<evidence type="ECO:0000313" key="3">
    <source>
        <dbReference type="EMBL" id="KAF7192733.1"/>
    </source>
</evidence>
<organism evidence="3 4">
    <name type="scientific">Pseudocercospora fuligena</name>
    <dbReference type="NCBI Taxonomy" id="685502"/>
    <lineage>
        <taxon>Eukaryota</taxon>
        <taxon>Fungi</taxon>
        <taxon>Dikarya</taxon>
        <taxon>Ascomycota</taxon>
        <taxon>Pezizomycotina</taxon>
        <taxon>Dothideomycetes</taxon>
        <taxon>Dothideomycetidae</taxon>
        <taxon>Mycosphaerellales</taxon>
        <taxon>Mycosphaerellaceae</taxon>
        <taxon>Pseudocercospora</taxon>
    </lineage>
</organism>
<feature type="compositionally biased region" description="Polar residues" evidence="1">
    <location>
        <begin position="444"/>
        <end position="453"/>
    </location>
</feature>
<dbReference type="PANTHER" id="PTHR35184">
    <property type="entry name" value="YALI0C10208P"/>
    <property type="match status" value="1"/>
</dbReference>
<feature type="transmembrane region" description="Helical" evidence="2">
    <location>
        <begin position="23"/>
        <end position="46"/>
    </location>
</feature>
<feature type="transmembrane region" description="Helical" evidence="2">
    <location>
        <begin position="130"/>
        <end position="155"/>
    </location>
</feature>
<evidence type="ECO:0000313" key="4">
    <source>
        <dbReference type="Proteomes" id="UP000660729"/>
    </source>
</evidence>
<keyword evidence="2" id="KW-1133">Transmembrane helix</keyword>
<sequence>MVRGPFPPQHQGLGGTPSIHPDLWINLVFLPLFTIFGILHFSLFLYNKNKRGVLFPFNAATMGFCATRTIATSLRIDWAYQPRNIHLAMTAQIFVYAGVIILILSNLWWTVRIVRAQHPRIGWSKPITALIPIPIILSVAMIICLITSVCIMFYLPDPFNQLVARRIQQTGGAMFALWTLLPFPILLISCIAKAFRGKESYTDNFGDVKGGLGIPNTVTLKVIVCTITGILLASGATFRAITNFLGPIPIEAETPWYFSKLCFYIFNFTVEFTVVAFWLLIRVDKIFNTPNGAKGPRSYGGQWQHPGDDGEQTTRKLYKSNSGVFQPSEDDLEDWSKRRSSTQVRDSMTTIPALSRRSSWGNQVRSFMAPEDFTLKDLEKLDSMNNHYARNISWGGHSNTVIGGGSLPRDSGDSRPPNFSRILGEGNSTDNLSLPPKIRAVSGPSHSSDNLSLPTPKIRSVSGPGRITPPTDTFEDGDENDMHFVPQMGFDPASGKWVKKHQHASTPMLRRPGYEEGSNLRPWSSQTFMTAEEEKRASK</sequence>
<dbReference type="AlphaFoldDB" id="A0A8H6VHM3"/>
<keyword evidence="4" id="KW-1185">Reference proteome</keyword>
<feature type="transmembrane region" description="Helical" evidence="2">
    <location>
        <begin position="218"/>
        <end position="241"/>
    </location>
</feature>
<feature type="transmembrane region" description="Helical" evidence="2">
    <location>
        <begin position="175"/>
        <end position="195"/>
    </location>
</feature>
<accession>A0A8H6VHM3</accession>
<feature type="transmembrane region" description="Helical" evidence="2">
    <location>
        <begin position="53"/>
        <end position="71"/>
    </location>
</feature>
<keyword evidence="2" id="KW-0812">Transmembrane</keyword>
<feature type="region of interest" description="Disordered" evidence="1">
    <location>
        <begin position="403"/>
        <end position="477"/>
    </location>
</feature>
<dbReference type="PANTHER" id="PTHR35184:SF1">
    <property type="entry name" value="INTEGRAL MEMBRANE PROTEIN"/>
    <property type="match status" value="1"/>
</dbReference>
<evidence type="ECO:0000256" key="1">
    <source>
        <dbReference type="SAM" id="MobiDB-lite"/>
    </source>
</evidence>
<name>A0A8H6VHM3_9PEZI</name>
<dbReference type="EMBL" id="JABCIY010000110">
    <property type="protein sequence ID" value="KAF7192733.1"/>
    <property type="molecule type" value="Genomic_DNA"/>
</dbReference>